<keyword evidence="10 15" id="KW-0100">Branched-chain amino acid biosynthesis</keyword>
<dbReference type="GO" id="GO:0051537">
    <property type="term" value="F:2 iron, 2 sulfur cluster binding"/>
    <property type="evidence" value="ECO:0007669"/>
    <property type="project" value="UniProtKB-UniRule"/>
</dbReference>
<comment type="function">
    <text evidence="15">Functions in the biosynthesis of branched-chain amino acids. Catalyzes the dehydration of (2R,3R)-2,3-dihydroxy-3-methylpentanoate (2,3-dihydroxy-3-methylvalerate) into 2-oxo-3-methylpentanoate (2-oxo-3-methylvalerate) and of (2R)-2,3-dihydroxy-3-methylbutanoate (2,3-dihydroxyisovalerate) into 2-oxo-3-methylbutanoate (2-oxoisovalerate), the penultimate precursor to L-isoleucine and L-valine, respectively.</text>
</comment>
<dbReference type="EC" id="4.2.1.9" evidence="14 15"/>
<organism evidence="18 19">
    <name type="scientific">endosymbiont of Galathealinum brachiosum</name>
    <dbReference type="NCBI Taxonomy" id="2200906"/>
    <lineage>
        <taxon>Bacteria</taxon>
        <taxon>Pseudomonadati</taxon>
        <taxon>Pseudomonadota</taxon>
        <taxon>Gammaproteobacteria</taxon>
        <taxon>sulfur-oxidizing symbionts</taxon>
    </lineage>
</organism>
<evidence type="ECO:0000256" key="9">
    <source>
        <dbReference type="ARBA" id="ARBA00023239"/>
    </source>
</evidence>
<protein>
    <recommendedName>
        <fullName evidence="14 15">Dihydroxy-acid dehydratase</fullName>
        <shortName evidence="15">DAD</shortName>
        <ecNumber evidence="14 15">4.2.1.9</ecNumber>
    </recommendedName>
</protein>
<dbReference type="UniPathway" id="UPA00049">
    <property type="reaction ID" value="UER00061"/>
</dbReference>
<keyword evidence="8 15" id="KW-0411">Iron-sulfur</keyword>
<dbReference type="InterPro" id="IPR004404">
    <property type="entry name" value="DihydroxyA_deHydtase"/>
</dbReference>
<evidence type="ECO:0000256" key="12">
    <source>
        <dbReference type="ARBA" id="ARBA00029436"/>
    </source>
</evidence>
<keyword evidence="9 15" id="KW-0456">Lyase</keyword>
<comment type="caution">
    <text evidence="18">The sequence shown here is derived from an EMBL/GenBank/DDBJ whole genome shotgun (WGS) entry which is preliminary data.</text>
</comment>
<dbReference type="SUPFAM" id="SSF143975">
    <property type="entry name" value="IlvD/EDD N-terminal domain-like"/>
    <property type="match status" value="1"/>
</dbReference>
<dbReference type="Gene3D" id="3.50.30.80">
    <property type="entry name" value="IlvD/EDD C-terminal domain-like"/>
    <property type="match status" value="1"/>
</dbReference>
<dbReference type="Pfam" id="PF24877">
    <property type="entry name" value="ILV_EDD_C"/>
    <property type="match status" value="1"/>
</dbReference>
<evidence type="ECO:0000256" key="6">
    <source>
        <dbReference type="ARBA" id="ARBA00022842"/>
    </source>
</evidence>
<keyword evidence="4 15" id="KW-0001">2Fe-2S</keyword>
<dbReference type="GO" id="GO:0009099">
    <property type="term" value="P:L-valine biosynthetic process"/>
    <property type="evidence" value="ECO:0007669"/>
    <property type="project" value="UniProtKB-UniRule"/>
</dbReference>
<keyword evidence="3 15" id="KW-0028">Amino-acid biosynthesis</keyword>
<feature type="binding site" description="via carbamate group" evidence="15">
    <location>
        <position position="124"/>
    </location>
    <ligand>
        <name>Mg(2+)</name>
        <dbReference type="ChEBI" id="CHEBI:18420"/>
    </ligand>
</feature>
<dbReference type="NCBIfam" id="NF009103">
    <property type="entry name" value="PRK12448.1"/>
    <property type="match status" value="1"/>
</dbReference>
<dbReference type="InterPro" id="IPR020558">
    <property type="entry name" value="DiOHA_6PGluconate_deHydtase_CS"/>
</dbReference>
<feature type="domain" description="Dihydroxy-acid/6-phosphogluconate dehydratase N-terminal" evidence="16">
    <location>
        <begin position="34"/>
        <end position="359"/>
    </location>
</feature>
<evidence type="ECO:0000256" key="3">
    <source>
        <dbReference type="ARBA" id="ARBA00022605"/>
    </source>
</evidence>
<name>A0A370DB03_9GAMM</name>
<dbReference type="GO" id="GO:0000287">
    <property type="term" value="F:magnesium ion binding"/>
    <property type="evidence" value="ECO:0007669"/>
    <property type="project" value="UniProtKB-UniRule"/>
</dbReference>
<evidence type="ECO:0000256" key="5">
    <source>
        <dbReference type="ARBA" id="ARBA00022723"/>
    </source>
</evidence>
<accession>A0A370DB03</accession>
<evidence type="ECO:0000256" key="13">
    <source>
        <dbReference type="ARBA" id="ARBA00029437"/>
    </source>
</evidence>
<comment type="pathway">
    <text evidence="13 15">Amino-acid biosynthesis; L-isoleucine biosynthesis; L-isoleucine from 2-oxobutanoate: step 3/4.</text>
</comment>
<keyword evidence="7 15" id="KW-0408">Iron</keyword>
<dbReference type="HAMAP" id="MF_00012">
    <property type="entry name" value="IlvD"/>
    <property type="match status" value="1"/>
</dbReference>
<evidence type="ECO:0000256" key="2">
    <source>
        <dbReference type="ARBA" id="ARBA00006486"/>
    </source>
</evidence>
<comment type="subunit">
    <text evidence="15">Homodimer.</text>
</comment>
<evidence type="ECO:0000256" key="11">
    <source>
        <dbReference type="ARBA" id="ARBA00029304"/>
    </source>
</evidence>
<keyword evidence="19" id="KW-1185">Reference proteome</keyword>
<evidence type="ECO:0000259" key="17">
    <source>
        <dbReference type="Pfam" id="PF24877"/>
    </source>
</evidence>
<evidence type="ECO:0000256" key="14">
    <source>
        <dbReference type="ARBA" id="ARBA00029490"/>
    </source>
</evidence>
<dbReference type="NCBIfam" id="TIGR00110">
    <property type="entry name" value="ilvD"/>
    <property type="match status" value="1"/>
</dbReference>
<feature type="modified residue" description="N6-carboxylysine" evidence="15">
    <location>
        <position position="124"/>
    </location>
</feature>
<dbReference type="GO" id="GO:0009097">
    <property type="term" value="P:isoleucine biosynthetic process"/>
    <property type="evidence" value="ECO:0007669"/>
    <property type="project" value="UniProtKB-UniRule"/>
</dbReference>
<feature type="domain" description="Dihydroxy-acid/6-phosphogluconate dehydratase C-terminal" evidence="17">
    <location>
        <begin position="407"/>
        <end position="606"/>
    </location>
</feature>
<keyword evidence="6 15" id="KW-0460">Magnesium</keyword>
<feature type="binding site" evidence="15">
    <location>
        <position position="81"/>
    </location>
    <ligand>
        <name>Mg(2+)</name>
        <dbReference type="ChEBI" id="CHEBI:18420"/>
    </ligand>
</feature>
<sequence length="615" mass="65809">MPVYRSRTSTHGRNMAGARALWRATGMKDGDFEKPIIAIANSFTQFVPGHVHLKDMGQLVAREVEKAGGIAKEFNTIAVDDGIAMGHGGMLYSLPSREIIADSVEYMVNAHCADAIVCISNCDKITPGMLLASMRLNIPVIFVSGGPMESGKSEMLGEEVHLDLVDAMVMAADDNQSDEIVAQVERSACPTCGSCSGMFTANSMNCLTEALGLSLPGNGSLLATHAYREELFLEAGRRIVAITRDHYENDNYDMLPRSIANFKAFENAMCLDIAMGGSTNTVLHLLAAAQEGEVNFTMDDIDRLSRKVPNLCKVAPATQKYHMEDVHRAGGVMGILGELDRADCLHTELPTVHSASMADALAKWDIAVSDDDAAKKLFSAAPGNVPTQQAFSQEKVWPLDTDRANGCIHNLENAYSLDGGLAVLFGNIAELGCIVKTAGVDEDNLTFTGKARIFESQDDAVATILDDKVIAGDVVIIRYEGPKGGPGMQEMLYPTSYLKSKGLGKACALLTDGRFSGGTSGLSIGHASPEAAEGGAIGLVEEGDKIEIDIPNRTINLAISDDELSQRRTRMDAKGKDAWKPVGRERVVSNALKAYAAMTTSAARGAVRDVSQLEK</sequence>
<dbReference type="GO" id="GO:0005829">
    <property type="term" value="C:cytosol"/>
    <property type="evidence" value="ECO:0007669"/>
    <property type="project" value="TreeGrafter"/>
</dbReference>
<gene>
    <name evidence="15" type="primary">ilvD</name>
    <name evidence="18" type="ORF">DIZ80_15875</name>
</gene>
<dbReference type="InterPro" id="IPR042096">
    <property type="entry name" value="Dihydro-acid_dehy_C"/>
</dbReference>
<dbReference type="UniPathway" id="UPA00047">
    <property type="reaction ID" value="UER00057"/>
</dbReference>
<dbReference type="FunFam" id="3.50.30.80:FF:000001">
    <property type="entry name" value="Dihydroxy-acid dehydratase"/>
    <property type="match status" value="1"/>
</dbReference>
<comment type="pathway">
    <text evidence="12 15">Amino-acid biosynthesis; L-valine biosynthesis; L-valine from pyruvate: step 3/4.</text>
</comment>
<comment type="similarity">
    <text evidence="2 15">Belongs to the IlvD/Edd family.</text>
</comment>
<dbReference type="PROSITE" id="PS00887">
    <property type="entry name" value="ILVD_EDD_2"/>
    <property type="match status" value="1"/>
</dbReference>
<feature type="binding site" evidence="15">
    <location>
        <position position="123"/>
    </location>
    <ligand>
        <name>Mg(2+)</name>
        <dbReference type="ChEBI" id="CHEBI:18420"/>
    </ligand>
</feature>
<dbReference type="InterPro" id="IPR056740">
    <property type="entry name" value="ILV_EDD_C"/>
</dbReference>
<dbReference type="PANTHER" id="PTHR43661">
    <property type="entry name" value="D-XYLONATE DEHYDRATASE"/>
    <property type="match status" value="1"/>
</dbReference>
<proteinExistence type="inferred from homology"/>
<dbReference type="GO" id="GO:0004160">
    <property type="term" value="F:dihydroxy-acid dehydratase activity"/>
    <property type="evidence" value="ECO:0007669"/>
    <property type="project" value="UniProtKB-UniRule"/>
</dbReference>
<evidence type="ECO:0000259" key="16">
    <source>
        <dbReference type="Pfam" id="PF00920"/>
    </source>
</evidence>
<dbReference type="PROSITE" id="PS00886">
    <property type="entry name" value="ILVD_EDD_1"/>
    <property type="match status" value="1"/>
</dbReference>
<dbReference type="Pfam" id="PF00920">
    <property type="entry name" value="ILVD_EDD_N"/>
    <property type="match status" value="1"/>
</dbReference>
<comment type="catalytic activity">
    <reaction evidence="11">
        <text>(2R)-2,3-dihydroxy-3-methylbutanoate = 3-methyl-2-oxobutanoate + H2O</text>
        <dbReference type="Rhea" id="RHEA:24809"/>
        <dbReference type="ChEBI" id="CHEBI:11851"/>
        <dbReference type="ChEBI" id="CHEBI:15377"/>
        <dbReference type="ChEBI" id="CHEBI:49072"/>
        <dbReference type="EC" id="4.2.1.9"/>
    </reaction>
    <physiologicalReaction direction="left-to-right" evidence="11">
        <dbReference type="Rhea" id="RHEA:24810"/>
    </physiologicalReaction>
</comment>
<evidence type="ECO:0000256" key="7">
    <source>
        <dbReference type="ARBA" id="ARBA00023004"/>
    </source>
</evidence>
<evidence type="ECO:0000256" key="4">
    <source>
        <dbReference type="ARBA" id="ARBA00022714"/>
    </source>
</evidence>
<dbReference type="AlphaFoldDB" id="A0A370DB03"/>
<dbReference type="Proteomes" id="UP000254266">
    <property type="component" value="Unassembled WGS sequence"/>
</dbReference>
<dbReference type="InterPro" id="IPR000581">
    <property type="entry name" value="ILV_EDD_N"/>
</dbReference>
<evidence type="ECO:0000313" key="18">
    <source>
        <dbReference type="EMBL" id="RDH81554.1"/>
    </source>
</evidence>
<evidence type="ECO:0000313" key="19">
    <source>
        <dbReference type="Proteomes" id="UP000254266"/>
    </source>
</evidence>
<comment type="cofactor">
    <cofactor evidence="15">
        <name>[2Fe-2S] cluster</name>
        <dbReference type="ChEBI" id="CHEBI:190135"/>
    </cofactor>
    <text evidence="15">Binds 1 [2Fe-2S] cluster per subunit. This cluster acts as a Lewis acid cofactor.</text>
</comment>
<keyword evidence="5 15" id="KW-0479">Metal-binding</keyword>
<comment type="catalytic activity">
    <reaction evidence="15">
        <text>(2R,3R)-2,3-dihydroxy-3-methylpentanoate = (S)-3-methyl-2-oxopentanoate + H2O</text>
        <dbReference type="Rhea" id="RHEA:27694"/>
        <dbReference type="ChEBI" id="CHEBI:15377"/>
        <dbReference type="ChEBI" id="CHEBI:35146"/>
        <dbReference type="ChEBI" id="CHEBI:49258"/>
        <dbReference type="EC" id="4.2.1.9"/>
    </reaction>
</comment>
<evidence type="ECO:0000256" key="1">
    <source>
        <dbReference type="ARBA" id="ARBA00001946"/>
    </source>
</evidence>
<evidence type="ECO:0000256" key="10">
    <source>
        <dbReference type="ARBA" id="ARBA00023304"/>
    </source>
</evidence>
<comment type="caution">
    <text evidence="15">Lacks conserved residue(s) required for the propagation of feature annotation.</text>
</comment>
<evidence type="ECO:0000256" key="8">
    <source>
        <dbReference type="ARBA" id="ARBA00023014"/>
    </source>
</evidence>
<feature type="binding site" evidence="15">
    <location>
        <position position="490"/>
    </location>
    <ligand>
        <name>Mg(2+)</name>
        <dbReference type="ChEBI" id="CHEBI:18420"/>
    </ligand>
</feature>
<reference evidence="18 19" key="1">
    <citation type="journal article" date="2018" name="ISME J.">
        <title>Endosymbiont genomes yield clues of tubeworm success.</title>
        <authorList>
            <person name="Li Y."/>
            <person name="Liles M.R."/>
            <person name="Halanych K.M."/>
        </authorList>
    </citation>
    <scope>NUCLEOTIDE SEQUENCE [LARGE SCALE GENOMIC DNA]</scope>
    <source>
        <strain evidence="18">A1464</strain>
    </source>
</reference>
<dbReference type="InterPro" id="IPR037237">
    <property type="entry name" value="IlvD/EDD_N"/>
</dbReference>
<feature type="active site" description="Proton acceptor" evidence="15">
    <location>
        <position position="516"/>
    </location>
</feature>
<evidence type="ECO:0000256" key="15">
    <source>
        <dbReference type="HAMAP-Rule" id="MF_00012"/>
    </source>
</evidence>
<dbReference type="SUPFAM" id="SSF52016">
    <property type="entry name" value="LeuD/IlvD-like"/>
    <property type="match status" value="1"/>
</dbReference>
<dbReference type="EMBL" id="QFXC01000013">
    <property type="protein sequence ID" value="RDH81554.1"/>
    <property type="molecule type" value="Genomic_DNA"/>
</dbReference>
<dbReference type="PANTHER" id="PTHR43661:SF3">
    <property type="entry name" value="D-XYLONATE DEHYDRATASE YAGF-RELATED"/>
    <property type="match status" value="1"/>
</dbReference>
<comment type="cofactor">
    <cofactor evidence="1 15">
        <name>Mg(2+)</name>
        <dbReference type="ChEBI" id="CHEBI:18420"/>
    </cofactor>
</comment>